<dbReference type="CDD" id="cd06595">
    <property type="entry name" value="GH31_u1"/>
    <property type="match status" value="1"/>
</dbReference>
<dbReference type="Pfam" id="PF01055">
    <property type="entry name" value="Glyco_hydro_31_2nd"/>
    <property type="match status" value="1"/>
</dbReference>
<dbReference type="SUPFAM" id="SSF51445">
    <property type="entry name" value="(Trans)glycosidases"/>
    <property type="match status" value="1"/>
</dbReference>
<dbReference type="InterPro" id="IPR033403">
    <property type="entry name" value="DUF5110"/>
</dbReference>
<dbReference type="GO" id="GO:0004553">
    <property type="term" value="F:hydrolase activity, hydrolyzing O-glycosyl compounds"/>
    <property type="evidence" value="ECO:0007669"/>
    <property type="project" value="InterPro"/>
</dbReference>
<dbReference type="Pfam" id="PF21365">
    <property type="entry name" value="Glyco_hydro_31_3rd"/>
    <property type="match status" value="1"/>
</dbReference>
<feature type="domain" description="Glycosyl hydrolase family 31 C-terminal" evidence="5">
    <location>
        <begin position="504"/>
        <end position="594"/>
    </location>
</feature>
<keyword evidence="2" id="KW-0378">Hydrolase</keyword>
<dbReference type="EMBL" id="DVFV01000080">
    <property type="protein sequence ID" value="HIQ90838.1"/>
    <property type="molecule type" value="Genomic_DNA"/>
</dbReference>
<dbReference type="AlphaFoldDB" id="A0A9D0ZRE2"/>
<dbReference type="InterPro" id="IPR013780">
    <property type="entry name" value="Glyco_hydro_b"/>
</dbReference>
<evidence type="ECO:0000256" key="1">
    <source>
        <dbReference type="ARBA" id="ARBA00007806"/>
    </source>
</evidence>
<dbReference type="PANTHER" id="PTHR43863:SF2">
    <property type="entry name" value="MALTASE-GLUCOAMYLASE"/>
    <property type="match status" value="1"/>
</dbReference>
<dbReference type="PANTHER" id="PTHR43863">
    <property type="entry name" value="HYDROLASE, PUTATIVE (AFU_ORTHOLOGUE AFUA_1G03140)-RELATED"/>
    <property type="match status" value="1"/>
</dbReference>
<dbReference type="Gene3D" id="3.20.20.80">
    <property type="entry name" value="Glycosidases"/>
    <property type="match status" value="1"/>
</dbReference>
<dbReference type="InterPro" id="IPR017853">
    <property type="entry name" value="GH"/>
</dbReference>
<dbReference type="Gene3D" id="2.60.40.1180">
    <property type="entry name" value="Golgi alpha-mannosidase II"/>
    <property type="match status" value="2"/>
</dbReference>
<evidence type="ECO:0000259" key="5">
    <source>
        <dbReference type="Pfam" id="PF21365"/>
    </source>
</evidence>
<feature type="domain" description="Glycoside hydrolase family 31 TIM barrel" evidence="3">
    <location>
        <begin position="198"/>
        <end position="494"/>
    </location>
</feature>
<organism evidence="6 7">
    <name type="scientific">Candidatus Coprosoma intestinipullorum</name>
    <dbReference type="NCBI Taxonomy" id="2840752"/>
    <lineage>
        <taxon>Bacteria</taxon>
        <taxon>Bacillati</taxon>
        <taxon>Bacillota</taxon>
        <taxon>Bacillota incertae sedis</taxon>
        <taxon>Candidatus Coprosoma</taxon>
    </lineage>
</organism>
<name>A0A9D0ZRE2_9FIRM</name>
<feature type="domain" description="DUF5110" evidence="4">
    <location>
        <begin position="611"/>
        <end position="680"/>
    </location>
</feature>
<evidence type="ECO:0000256" key="2">
    <source>
        <dbReference type="RuleBase" id="RU361185"/>
    </source>
</evidence>
<gene>
    <name evidence="6" type="ORF">IAB27_04355</name>
</gene>
<dbReference type="Pfam" id="PF17137">
    <property type="entry name" value="DUF5110"/>
    <property type="match status" value="1"/>
</dbReference>
<evidence type="ECO:0000313" key="7">
    <source>
        <dbReference type="Proteomes" id="UP000886786"/>
    </source>
</evidence>
<reference evidence="6" key="2">
    <citation type="journal article" date="2021" name="PeerJ">
        <title>Extensive microbial diversity within the chicken gut microbiome revealed by metagenomics and culture.</title>
        <authorList>
            <person name="Gilroy R."/>
            <person name="Ravi A."/>
            <person name="Getino M."/>
            <person name="Pursley I."/>
            <person name="Horton D.L."/>
            <person name="Alikhan N.F."/>
            <person name="Baker D."/>
            <person name="Gharbi K."/>
            <person name="Hall N."/>
            <person name="Watson M."/>
            <person name="Adriaenssens E.M."/>
            <person name="Foster-Nyarko E."/>
            <person name="Jarju S."/>
            <person name="Secka A."/>
            <person name="Antonio M."/>
            <person name="Oren A."/>
            <person name="Chaudhuri R.R."/>
            <person name="La Ragione R."/>
            <person name="Hildebrand F."/>
            <person name="Pallen M.J."/>
        </authorList>
    </citation>
    <scope>NUCLEOTIDE SEQUENCE</scope>
    <source>
        <strain evidence="6">CHK147-3167</strain>
    </source>
</reference>
<proteinExistence type="inferred from homology"/>
<evidence type="ECO:0000259" key="4">
    <source>
        <dbReference type="Pfam" id="PF17137"/>
    </source>
</evidence>
<dbReference type="GO" id="GO:0005975">
    <property type="term" value="P:carbohydrate metabolic process"/>
    <property type="evidence" value="ECO:0007669"/>
    <property type="project" value="InterPro"/>
</dbReference>
<sequence>MYNLGEQFKINVQRGVAKEKNILKGRTYRFTVLTERLIRLEYNENGNFIDSPTERVLYRDLETPKFDFQDSPSVLVIQTSYFKLTYQKEKPFAGNKVSPDNNLKVELLNTDRSWYYGHPEIRNFGMPNKNLSSDKITEGKGLYSADGMASIDDTKSLIYNPDGTIFQNPEPHIDVYLFMYNNDFEEALKDYYKITGYPALVPRYALGVWWSRNLVYNDLSLKELVDTFEREEIPLSLVVLDKDWHDRILLDGKPLKTGFTFNKKLFRSPKDMTNYLHGKSIRIGLSVTPSEGLFNVDPMFKEALKYLPTDEMGKIPFNAFDPKFVDVYLKLYIHQLDNFGIDFYWLDTQNTIDNLSLNMLKHYEFYDMQRDYKRRPLLLSNLDPISPHRYPVAYSGKTDVSWKTLAKTPFYNNNTFNIGAPFIANDVAGYYKGTEDAELYIRSVQLATFSPILKFGSDSGKYYKREPWRWDIKTYTIAKQYLQLRHKLIPYIYSEAYKYHKFGDQLIKPLYYQKKELYDDVNYRNEYYFGKELFIAPITTPKESVMNVVIHNFYLPEGIWYDFVTGKKFPGGRKYTSFFRDQDYPVFARQGAIIPMGYNENINDTTPPKNMEINIFPGKSNTYTLFEDDGESDLYRKDFYLLTQIDYNYLPNNYSLIIRSVEGKSSIVPDKRNYKIIFRNTKHTNGVNVYSNRDSVSFKTYIDGPNFVVEVNDVSTIGQLTINCQGNDIEIDAVRLINDDIERILSDLQISTTLKEKIDTILFGKEPIKKKRIAIRKLSKDGLDKKFIKMFLRLLEYIDEI</sequence>
<dbReference type="SUPFAM" id="SSF51011">
    <property type="entry name" value="Glycosyl hydrolase domain"/>
    <property type="match status" value="1"/>
</dbReference>
<comment type="caution">
    <text evidence="6">The sequence shown here is derived from an EMBL/GenBank/DDBJ whole genome shotgun (WGS) entry which is preliminary data.</text>
</comment>
<accession>A0A9D0ZRE2</accession>
<dbReference type="InterPro" id="IPR000322">
    <property type="entry name" value="Glyco_hydro_31_TIM"/>
</dbReference>
<dbReference type="InterPro" id="IPR048395">
    <property type="entry name" value="Glyco_hydro_31_C"/>
</dbReference>
<dbReference type="InterPro" id="IPR051816">
    <property type="entry name" value="Glycosyl_Hydrolase_31"/>
</dbReference>
<evidence type="ECO:0000313" key="6">
    <source>
        <dbReference type="EMBL" id="HIQ90838.1"/>
    </source>
</evidence>
<comment type="similarity">
    <text evidence="1 2">Belongs to the glycosyl hydrolase 31 family.</text>
</comment>
<evidence type="ECO:0000259" key="3">
    <source>
        <dbReference type="Pfam" id="PF01055"/>
    </source>
</evidence>
<protein>
    <submittedName>
        <fullName evidence="6">DUF5110 domain-containing protein</fullName>
    </submittedName>
</protein>
<keyword evidence="2" id="KW-0326">Glycosidase</keyword>
<reference evidence="6" key="1">
    <citation type="submission" date="2020-10" db="EMBL/GenBank/DDBJ databases">
        <authorList>
            <person name="Gilroy R."/>
        </authorList>
    </citation>
    <scope>NUCLEOTIDE SEQUENCE</scope>
    <source>
        <strain evidence="6">CHK147-3167</strain>
    </source>
</reference>
<dbReference type="Proteomes" id="UP000886786">
    <property type="component" value="Unassembled WGS sequence"/>
</dbReference>